<protein>
    <recommendedName>
        <fullName evidence="1">UVR domain-containing protein</fullName>
    </recommendedName>
</protein>
<proteinExistence type="predicted"/>
<dbReference type="GO" id="GO:0005507">
    <property type="term" value="F:copper ion binding"/>
    <property type="evidence" value="ECO:0007669"/>
    <property type="project" value="TreeGrafter"/>
</dbReference>
<feature type="domain" description="UVR" evidence="1">
    <location>
        <begin position="137"/>
        <end position="172"/>
    </location>
</feature>
<accession>A0A3L7JTF3</accession>
<dbReference type="InterPro" id="IPR001943">
    <property type="entry name" value="UVR_dom"/>
</dbReference>
<dbReference type="GO" id="GO:1990169">
    <property type="term" value="P:stress response to copper ion"/>
    <property type="evidence" value="ECO:0007669"/>
    <property type="project" value="TreeGrafter"/>
</dbReference>
<keyword evidence="3" id="KW-1185">Reference proteome</keyword>
<organism evidence="2 3">
    <name type="scientific">Falsibacillus albus</name>
    <dbReference type="NCBI Taxonomy" id="2478915"/>
    <lineage>
        <taxon>Bacteria</taxon>
        <taxon>Bacillati</taxon>
        <taxon>Bacillota</taxon>
        <taxon>Bacilli</taxon>
        <taxon>Bacillales</taxon>
        <taxon>Bacillaceae</taxon>
        <taxon>Falsibacillus</taxon>
    </lineage>
</organism>
<dbReference type="AlphaFoldDB" id="A0A3L7JTF3"/>
<dbReference type="GO" id="GO:0046870">
    <property type="term" value="F:cadmium ion binding"/>
    <property type="evidence" value="ECO:0007669"/>
    <property type="project" value="TreeGrafter"/>
</dbReference>
<dbReference type="OrthoDB" id="9788704at2"/>
<evidence type="ECO:0000259" key="1">
    <source>
        <dbReference type="PROSITE" id="PS50151"/>
    </source>
</evidence>
<reference evidence="2 3" key="1">
    <citation type="submission" date="2018-10" db="EMBL/GenBank/DDBJ databases">
        <title>Falsibacillus sp. genome draft.</title>
        <authorList>
            <person name="Shi S."/>
        </authorList>
    </citation>
    <scope>NUCLEOTIDE SEQUENCE [LARGE SCALE GENOMIC DNA]</scope>
    <source>
        <strain evidence="2 3">GY 10110</strain>
    </source>
</reference>
<gene>
    <name evidence="2" type="ORF">D9X91_20275</name>
</gene>
<dbReference type="PROSITE" id="PS50151">
    <property type="entry name" value="UVR"/>
    <property type="match status" value="1"/>
</dbReference>
<dbReference type="Gene3D" id="4.10.860.10">
    <property type="entry name" value="UVR domain"/>
    <property type="match status" value="1"/>
</dbReference>
<dbReference type="Proteomes" id="UP000276770">
    <property type="component" value="Unassembled WGS sequence"/>
</dbReference>
<dbReference type="EMBL" id="RCVZ01000020">
    <property type="protein sequence ID" value="RLQ91792.1"/>
    <property type="molecule type" value="Genomic_DNA"/>
</dbReference>
<dbReference type="InterPro" id="IPR036876">
    <property type="entry name" value="UVR_dom_sf"/>
</dbReference>
<dbReference type="PIRSF" id="PIRSF015034">
    <property type="entry name" value="YacH"/>
    <property type="match status" value="1"/>
</dbReference>
<dbReference type="InterPro" id="IPR025542">
    <property type="entry name" value="YacH"/>
</dbReference>
<dbReference type="PANTHER" id="PTHR38430">
    <property type="entry name" value="PROTEIN-ARGININE KINASE ACTIVATOR PROTEIN"/>
    <property type="match status" value="1"/>
</dbReference>
<name>A0A3L7JTF3_9BACI</name>
<dbReference type="Pfam" id="PF02151">
    <property type="entry name" value="UVR"/>
    <property type="match status" value="1"/>
</dbReference>
<evidence type="ECO:0000313" key="3">
    <source>
        <dbReference type="Proteomes" id="UP000276770"/>
    </source>
</evidence>
<dbReference type="GO" id="GO:0050897">
    <property type="term" value="F:cobalt ion binding"/>
    <property type="evidence" value="ECO:0007669"/>
    <property type="project" value="TreeGrafter"/>
</dbReference>
<dbReference type="GO" id="GO:1990170">
    <property type="term" value="P:stress response to cadmium ion"/>
    <property type="evidence" value="ECO:0007669"/>
    <property type="project" value="TreeGrafter"/>
</dbReference>
<evidence type="ECO:0000313" key="2">
    <source>
        <dbReference type="EMBL" id="RLQ91792.1"/>
    </source>
</evidence>
<sequence length="181" mass="20646">MICQECNERPASLHFTKVINGEKTEFHLCEKCAQDKGESFLFGGSSGFSINNLLAGLFNSNNIYQQEKQAIPRKEVLRCERCSMTIEQFVNIGRFGCPNCYHAFRHQLDPILKRFHSGNVAHQGKVPKRMGGSIHTKKKISQLKDEMRSFIDTEEFEKAAEIRDHIRSLEKSLHQEGGESS</sequence>
<dbReference type="SUPFAM" id="SSF46600">
    <property type="entry name" value="C-terminal UvrC-binding domain of UvrB"/>
    <property type="match status" value="1"/>
</dbReference>
<dbReference type="GO" id="GO:0008270">
    <property type="term" value="F:zinc ion binding"/>
    <property type="evidence" value="ECO:0007669"/>
    <property type="project" value="TreeGrafter"/>
</dbReference>
<dbReference type="PANTHER" id="PTHR38430:SF1">
    <property type="entry name" value="PROTEIN-ARGININE KINASE ACTIVATOR PROTEIN"/>
    <property type="match status" value="1"/>
</dbReference>
<dbReference type="RefSeq" id="WP_121682477.1">
    <property type="nucleotide sequence ID" value="NZ_RCVZ01000020.1"/>
</dbReference>
<comment type="caution">
    <text evidence="2">The sequence shown here is derived from an EMBL/GenBank/DDBJ whole genome shotgun (WGS) entry which is preliminary data.</text>
</comment>